<dbReference type="PIRSF" id="PIRSF002190">
    <property type="entry name" value="Ribosomal_L18a"/>
    <property type="match status" value="1"/>
</dbReference>
<name>U6GW67_EIMAC</name>
<dbReference type="InterPro" id="IPR021138">
    <property type="entry name" value="Ribosomal_eL20_eukaryotes"/>
</dbReference>
<evidence type="ECO:0000256" key="4">
    <source>
        <dbReference type="PIRNR" id="PIRNR002190"/>
    </source>
</evidence>
<dbReference type="GO" id="GO:0005840">
    <property type="term" value="C:ribosome"/>
    <property type="evidence" value="ECO:0007669"/>
    <property type="project" value="UniProtKB-KW"/>
</dbReference>
<evidence type="ECO:0000256" key="2">
    <source>
        <dbReference type="ARBA" id="ARBA00022980"/>
    </source>
</evidence>
<evidence type="ECO:0000256" key="1">
    <source>
        <dbReference type="ARBA" id="ARBA00009362"/>
    </source>
</evidence>
<reference evidence="6" key="1">
    <citation type="submission" date="2013-10" db="EMBL/GenBank/DDBJ databases">
        <title>Genomic analysis of the causative agents of coccidiosis in chickens.</title>
        <authorList>
            <person name="Reid A.J."/>
            <person name="Blake D."/>
            <person name="Billington K."/>
            <person name="Browne H."/>
            <person name="Dunn M."/>
            <person name="Hung S."/>
            <person name="Kawahara F."/>
            <person name="Miranda-Saavedra D."/>
            <person name="Mourier T."/>
            <person name="Nagra H."/>
            <person name="Otto T.D."/>
            <person name="Rawlings N."/>
            <person name="Sanchez A."/>
            <person name="Sanders M."/>
            <person name="Subramaniam C."/>
            <person name="Tay Y."/>
            <person name="Dear P."/>
            <person name="Doerig C."/>
            <person name="Gruber A."/>
            <person name="Parkinson J."/>
            <person name="Shirley M."/>
            <person name="Wan K.L."/>
            <person name="Berriman M."/>
            <person name="Tomley F."/>
            <person name="Pain A."/>
        </authorList>
    </citation>
    <scope>NUCLEOTIDE SEQUENCE</scope>
    <source>
        <strain evidence="6">Houghton</strain>
    </source>
</reference>
<keyword evidence="7" id="KW-1185">Reference proteome</keyword>
<dbReference type="HAMAP" id="MF_00273">
    <property type="entry name" value="Ribosomal_eL20"/>
    <property type="match status" value="1"/>
</dbReference>
<proteinExistence type="inferred from homology"/>
<dbReference type="GO" id="GO:1990904">
    <property type="term" value="C:ribonucleoprotein complex"/>
    <property type="evidence" value="ECO:0007669"/>
    <property type="project" value="UniProtKB-KW"/>
</dbReference>
<dbReference type="FunFam" id="3.10.20.10:FF:000002">
    <property type="entry name" value="60S ribosomal protein L18a"/>
    <property type="match status" value="1"/>
</dbReference>
<evidence type="ECO:0000313" key="7">
    <source>
        <dbReference type="Proteomes" id="UP000018050"/>
    </source>
</evidence>
<dbReference type="RefSeq" id="XP_013247096.1">
    <property type="nucleotide sequence ID" value="XM_013391642.1"/>
</dbReference>
<dbReference type="Proteomes" id="UP000018050">
    <property type="component" value="Unassembled WGS sequence"/>
</dbReference>
<dbReference type="Gene3D" id="3.10.20.10">
    <property type="match status" value="2"/>
</dbReference>
<evidence type="ECO:0000313" key="6">
    <source>
        <dbReference type="EMBL" id="CDI83837.1"/>
    </source>
</evidence>
<dbReference type="Pfam" id="PF01775">
    <property type="entry name" value="Ribosomal_L18A"/>
    <property type="match status" value="1"/>
</dbReference>
<dbReference type="InterPro" id="IPR028877">
    <property type="entry name" value="Ribosomal_eL20"/>
</dbReference>
<comment type="similarity">
    <text evidence="1 4">Belongs to the eukaryotic ribosomal protein eL20 family.</text>
</comment>
<sequence length="183" mass="21254">MKADKSLQQPIKQYQVVGRLIPTASNPSPPALRMRLFAVNKVLAESRFWHLLRKLRKIKKAHGEILEISEIKEKRGTYVKNFGIWLRYDSRTGTHNMYKEVRDLTQNGAISQIYAEMAGRHRALASSIQIIRIVQLKGKDCRRPHVQQMLDSKLKMPAIRRIIPIPKTKRSVFCASRPRLFLK</sequence>
<feature type="domain" description="Large ribosomal subunit protein eL20" evidence="5">
    <location>
        <begin position="11"/>
        <end position="133"/>
    </location>
</feature>
<dbReference type="InterPro" id="IPR023573">
    <property type="entry name" value="Ribosomal_eL20_dom"/>
</dbReference>
<evidence type="ECO:0000256" key="3">
    <source>
        <dbReference type="ARBA" id="ARBA00023274"/>
    </source>
</evidence>
<dbReference type="PANTHER" id="PTHR10052">
    <property type="entry name" value="60S RIBOSOMAL PROTEIN L18A"/>
    <property type="match status" value="1"/>
</dbReference>
<dbReference type="OrthoDB" id="1294322at2759"/>
<dbReference type="AlphaFoldDB" id="U6GW67"/>
<protein>
    <recommendedName>
        <fullName evidence="4">60S ribosomal protein L18a</fullName>
    </recommendedName>
</protein>
<dbReference type="SUPFAM" id="SSF160374">
    <property type="entry name" value="RplX-like"/>
    <property type="match status" value="1"/>
</dbReference>
<dbReference type="GO" id="GO:0006412">
    <property type="term" value="P:translation"/>
    <property type="evidence" value="ECO:0007669"/>
    <property type="project" value="InterPro"/>
</dbReference>
<dbReference type="GO" id="GO:0003735">
    <property type="term" value="F:structural constituent of ribosome"/>
    <property type="evidence" value="ECO:0007669"/>
    <property type="project" value="InterPro"/>
</dbReference>
<dbReference type="OMA" id="CIFAKND"/>
<evidence type="ECO:0000259" key="5">
    <source>
        <dbReference type="Pfam" id="PF01775"/>
    </source>
</evidence>
<organism evidence="6 7">
    <name type="scientific">Eimeria acervulina</name>
    <name type="common">Coccidian parasite</name>
    <dbReference type="NCBI Taxonomy" id="5801"/>
    <lineage>
        <taxon>Eukaryota</taxon>
        <taxon>Sar</taxon>
        <taxon>Alveolata</taxon>
        <taxon>Apicomplexa</taxon>
        <taxon>Conoidasida</taxon>
        <taxon>Coccidia</taxon>
        <taxon>Eucoccidiorida</taxon>
        <taxon>Eimeriorina</taxon>
        <taxon>Eimeriidae</taxon>
        <taxon>Eimeria</taxon>
    </lineage>
</organism>
<reference evidence="6" key="2">
    <citation type="submission" date="2013-10" db="EMBL/GenBank/DDBJ databases">
        <authorList>
            <person name="Aslett M."/>
        </authorList>
    </citation>
    <scope>NUCLEOTIDE SEQUENCE</scope>
    <source>
        <strain evidence="6">Houghton</strain>
    </source>
</reference>
<gene>
    <name evidence="6" type="ORF">EAH_00044720</name>
</gene>
<keyword evidence="3 4" id="KW-0687">Ribonucleoprotein</keyword>
<dbReference type="EMBL" id="HG673502">
    <property type="protein sequence ID" value="CDI83837.1"/>
    <property type="molecule type" value="Genomic_DNA"/>
</dbReference>
<dbReference type="GeneID" id="25272542"/>
<dbReference type="VEuPathDB" id="ToxoDB:EAH_00044720"/>
<dbReference type="FunFam" id="3.10.20.10:FF:000001">
    <property type="entry name" value="60S ribosomal protein L18a"/>
    <property type="match status" value="1"/>
</dbReference>
<accession>U6GW67</accession>
<keyword evidence="2 4" id="KW-0689">Ribosomal protein</keyword>